<gene>
    <name evidence="1" type="ORF">Cba03nite_01510</name>
</gene>
<dbReference type="Proteomes" id="UP000601223">
    <property type="component" value="Unassembled WGS sequence"/>
</dbReference>
<name>A0A8J3JDY7_9ACTN</name>
<keyword evidence="2" id="KW-1185">Reference proteome</keyword>
<comment type="caution">
    <text evidence="1">The sequence shown here is derived from an EMBL/GenBank/DDBJ whole genome shotgun (WGS) entry which is preliminary data.</text>
</comment>
<evidence type="ECO:0000313" key="2">
    <source>
        <dbReference type="Proteomes" id="UP000601223"/>
    </source>
</evidence>
<proteinExistence type="predicted"/>
<protein>
    <submittedName>
        <fullName evidence="1">Uncharacterized protein</fullName>
    </submittedName>
</protein>
<reference evidence="1 2" key="1">
    <citation type="submission" date="2021-01" db="EMBL/GenBank/DDBJ databases">
        <title>Whole genome shotgun sequence of Catellatospora bangladeshensis NBRC 107357.</title>
        <authorList>
            <person name="Komaki H."/>
            <person name="Tamura T."/>
        </authorList>
    </citation>
    <scope>NUCLEOTIDE SEQUENCE [LARGE SCALE GENOMIC DNA]</scope>
    <source>
        <strain evidence="1 2">NBRC 107357</strain>
    </source>
</reference>
<accession>A0A8J3JDY7</accession>
<dbReference type="EMBL" id="BONF01000002">
    <property type="protein sequence ID" value="GIF78802.1"/>
    <property type="molecule type" value="Genomic_DNA"/>
</dbReference>
<sequence length="60" mass="6346">MRSPARPATLRRARNPEVAVLGRVTASGRLIDPFGQRAPLGEVPVAAAHNFGVVATTQKL</sequence>
<organism evidence="1 2">
    <name type="scientific">Catellatospora bangladeshensis</name>
    <dbReference type="NCBI Taxonomy" id="310355"/>
    <lineage>
        <taxon>Bacteria</taxon>
        <taxon>Bacillati</taxon>
        <taxon>Actinomycetota</taxon>
        <taxon>Actinomycetes</taxon>
        <taxon>Micromonosporales</taxon>
        <taxon>Micromonosporaceae</taxon>
        <taxon>Catellatospora</taxon>
    </lineage>
</organism>
<dbReference type="AlphaFoldDB" id="A0A8J3JDY7"/>
<evidence type="ECO:0000313" key="1">
    <source>
        <dbReference type="EMBL" id="GIF78802.1"/>
    </source>
</evidence>